<dbReference type="EMBL" id="CP061800">
    <property type="protein sequence ID" value="QTA87427.1"/>
    <property type="molecule type" value="Genomic_DNA"/>
</dbReference>
<accession>A0A975BKV5</accession>
<evidence type="ECO:0000313" key="2">
    <source>
        <dbReference type="Proteomes" id="UP000663722"/>
    </source>
</evidence>
<dbReference type="Proteomes" id="UP000663722">
    <property type="component" value="Chromosome"/>
</dbReference>
<organism evidence="1 2">
    <name type="scientific">Desulfonema magnum</name>
    <dbReference type="NCBI Taxonomy" id="45655"/>
    <lineage>
        <taxon>Bacteria</taxon>
        <taxon>Pseudomonadati</taxon>
        <taxon>Thermodesulfobacteriota</taxon>
        <taxon>Desulfobacteria</taxon>
        <taxon>Desulfobacterales</taxon>
        <taxon>Desulfococcaceae</taxon>
        <taxon>Desulfonema</taxon>
    </lineage>
</organism>
<dbReference type="AlphaFoldDB" id="A0A975BKV5"/>
<reference evidence="1" key="1">
    <citation type="journal article" date="2021" name="Microb. Physiol.">
        <title>Proteogenomic Insights into the Physiology of Marine, Sulfate-Reducing, Filamentous Desulfonema limicola and Desulfonema magnum.</title>
        <authorList>
            <person name="Schnaars V."/>
            <person name="Wohlbrand L."/>
            <person name="Scheve S."/>
            <person name="Hinrichs C."/>
            <person name="Reinhardt R."/>
            <person name="Rabus R."/>
        </authorList>
    </citation>
    <scope>NUCLEOTIDE SEQUENCE</scope>
    <source>
        <strain evidence="1">4be13</strain>
    </source>
</reference>
<name>A0A975BKV5_9BACT</name>
<protein>
    <submittedName>
        <fullName evidence="1">Uncharacterized protein</fullName>
    </submittedName>
</protein>
<gene>
    <name evidence="1" type="ORF">dnm_034610</name>
</gene>
<evidence type="ECO:0000313" key="1">
    <source>
        <dbReference type="EMBL" id="QTA87427.1"/>
    </source>
</evidence>
<proteinExistence type="predicted"/>
<sequence>MSHKHSDGFPLTRFVTSAYLPCFFPSDRHARHHLPFGGSSGQDFPAFPTGAFRSGHRYYYVPLRPPTAHLRFVRFSLSLPDDTLSASSLSLIGRVRAAPSDARTPRHWLTGTPDRIYFTRKRPALPSSRGSPVNTCPGLRPRRYPTYSPRPGIFASLSHTGLPPSVR</sequence>
<keyword evidence="2" id="KW-1185">Reference proteome</keyword>
<dbReference type="KEGG" id="dmm:dnm_034610"/>